<keyword evidence="4" id="KW-0966">Cell projection</keyword>
<keyword evidence="4" id="KW-0969">Cilium</keyword>
<dbReference type="EMBL" id="PGTZ01000002">
    <property type="protein sequence ID" value="PJI95216.1"/>
    <property type="molecule type" value="Genomic_DNA"/>
</dbReference>
<evidence type="ECO:0000256" key="3">
    <source>
        <dbReference type="SAM" id="MobiDB-lite"/>
    </source>
</evidence>
<organism evidence="4 5">
    <name type="scientific">Luteimicrobium subarcticum</name>
    <dbReference type="NCBI Taxonomy" id="620910"/>
    <lineage>
        <taxon>Bacteria</taxon>
        <taxon>Bacillati</taxon>
        <taxon>Actinomycetota</taxon>
        <taxon>Actinomycetes</taxon>
        <taxon>Micrococcales</taxon>
        <taxon>Luteimicrobium</taxon>
    </lineage>
</organism>
<accession>A0A2M8WWF9</accession>
<dbReference type="RefSeq" id="WP_245858840.1">
    <property type="nucleotide sequence ID" value="NZ_PGTZ01000002.1"/>
</dbReference>
<keyword evidence="1" id="KW-0547">Nucleotide-binding</keyword>
<keyword evidence="4" id="KW-0282">Flagellum</keyword>
<dbReference type="GO" id="GO:0051782">
    <property type="term" value="P:negative regulation of cell division"/>
    <property type="evidence" value="ECO:0007669"/>
    <property type="project" value="TreeGrafter"/>
</dbReference>
<dbReference type="InterPro" id="IPR027417">
    <property type="entry name" value="P-loop_NTPase"/>
</dbReference>
<dbReference type="AlphaFoldDB" id="A0A2M8WWF9"/>
<evidence type="ECO:0000313" key="5">
    <source>
        <dbReference type="Proteomes" id="UP000231586"/>
    </source>
</evidence>
<evidence type="ECO:0000256" key="1">
    <source>
        <dbReference type="ARBA" id="ARBA00022741"/>
    </source>
</evidence>
<gene>
    <name evidence="4" type="ORF">CLV34_0090</name>
</gene>
<dbReference type="GO" id="GO:0005524">
    <property type="term" value="F:ATP binding"/>
    <property type="evidence" value="ECO:0007669"/>
    <property type="project" value="UniProtKB-KW"/>
</dbReference>
<dbReference type="PANTHER" id="PTHR43384:SF6">
    <property type="entry name" value="SEPTUM SITE-DETERMINING PROTEIN MIND HOMOLOG, CHLOROPLASTIC"/>
    <property type="match status" value="1"/>
</dbReference>
<feature type="region of interest" description="Disordered" evidence="3">
    <location>
        <begin position="423"/>
        <end position="446"/>
    </location>
</feature>
<sequence length="446" mass="44857">MTGEPTAVLCAVRGADEAAVATALGTGRGTRLARRCADLPELLGAAGAGLGAVAVVSGDLSGLDRDAVAALRTVGVRVVVLVDPGLPGEEERLHALGVDRCVPRGDVTRLSDVVHDVAQGPQRALPVAPPAPVVARPRGAVVAVWGPHGAPGRTTVAVNLAAELAGVGARSRRQAGGRGTEALVVDADTYGGSVAQVLGLLDESAGLAAAARAASQGVLDEVSLAGTCPYVAPGLRVLTGITRAARWPEVSAVALDVVWEKARGVADVTVVDCGFALESDELLTYDTRAPQRNGATLSALAAADVVVVVGAADPVGVQRLVRGIGDMQALVTVPLVVVVNRVRASVCGPRPAQAVREVLARYAGVTDAHVVPDDPAACDRALLAGKAHAEHVPGSACRSALADLAVRVTGTLGSVRADRVDRSAAPATGWAPGQGSPGAPMMVPGR</sequence>
<name>A0A2M8WWF9_9MICO</name>
<dbReference type="GO" id="GO:0009898">
    <property type="term" value="C:cytoplasmic side of plasma membrane"/>
    <property type="evidence" value="ECO:0007669"/>
    <property type="project" value="TreeGrafter"/>
</dbReference>
<dbReference type="InterPro" id="IPR050625">
    <property type="entry name" value="ParA/MinD_ATPase"/>
</dbReference>
<proteinExistence type="predicted"/>
<dbReference type="SUPFAM" id="SSF52540">
    <property type="entry name" value="P-loop containing nucleoside triphosphate hydrolases"/>
    <property type="match status" value="1"/>
</dbReference>
<dbReference type="Gene3D" id="3.40.50.300">
    <property type="entry name" value="P-loop containing nucleotide triphosphate hydrolases"/>
    <property type="match status" value="1"/>
</dbReference>
<reference evidence="4 5" key="1">
    <citation type="submission" date="2017-11" db="EMBL/GenBank/DDBJ databases">
        <title>Genomic Encyclopedia of Archaeal and Bacterial Type Strains, Phase II (KMG-II): From Individual Species to Whole Genera.</title>
        <authorList>
            <person name="Goeker M."/>
        </authorList>
    </citation>
    <scope>NUCLEOTIDE SEQUENCE [LARGE SCALE GENOMIC DNA]</scope>
    <source>
        <strain evidence="4 5">DSM 22413</strain>
    </source>
</reference>
<protein>
    <submittedName>
        <fullName evidence="4">MinD-like ATPase involved in chromosome partitioning or flagellar assembly</fullName>
    </submittedName>
</protein>
<evidence type="ECO:0000313" key="4">
    <source>
        <dbReference type="EMBL" id="PJI95216.1"/>
    </source>
</evidence>
<dbReference type="Proteomes" id="UP000231586">
    <property type="component" value="Unassembled WGS sequence"/>
</dbReference>
<dbReference type="GO" id="GO:0016887">
    <property type="term" value="F:ATP hydrolysis activity"/>
    <property type="evidence" value="ECO:0007669"/>
    <property type="project" value="TreeGrafter"/>
</dbReference>
<keyword evidence="5" id="KW-1185">Reference proteome</keyword>
<evidence type="ECO:0000256" key="2">
    <source>
        <dbReference type="ARBA" id="ARBA00022840"/>
    </source>
</evidence>
<dbReference type="GO" id="GO:0005829">
    <property type="term" value="C:cytosol"/>
    <property type="evidence" value="ECO:0007669"/>
    <property type="project" value="TreeGrafter"/>
</dbReference>
<comment type="caution">
    <text evidence="4">The sequence shown here is derived from an EMBL/GenBank/DDBJ whole genome shotgun (WGS) entry which is preliminary data.</text>
</comment>
<keyword evidence="2" id="KW-0067">ATP-binding</keyword>
<dbReference type="PANTHER" id="PTHR43384">
    <property type="entry name" value="SEPTUM SITE-DETERMINING PROTEIN MIND HOMOLOG, CHLOROPLASTIC-RELATED"/>
    <property type="match status" value="1"/>
</dbReference>